<name>A0A975BR20_9BACT</name>
<dbReference type="EMBL" id="CP061800">
    <property type="protein sequence ID" value="QTA90038.1"/>
    <property type="molecule type" value="Genomic_DNA"/>
</dbReference>
<dbReference type="Pfam" id="PF01734">
    <property type="entry name" value="Patatin"/>
    <property type="match status" value="1"/>
</dbReference>
<reference evidence="6" key="1">
    <citation type="journal article" date="2021" name="Microb. Physiol.">
        <title>Proteogenomic Insights into the Physiology of Marine, Sulfate-Reducing, Filamentous Desulfonema limicola and Desulfonema magnum.</title>
        <authorList>
            <person name="Schnaars V."/>
            <person name="Wohlbrand L."/>
            <person name="Scheve S."/>
            <person name="Hinrichs C."/>
            <person name="Reinhardt R."/>
            <person name="Rabus R."/>
        </authorList>
    </citation>
    <scope>NUCLEOTIDE SEQUENCE</scope>
    <source>
        <strain evidence="6">4be13</strain>
    </source>
</reference>
<feature type="short sequence motif" description="GXSXG" evidence="4">
    <location>
        <begin position="43"/>
        <end position="47"/>
    </location>
</feature>
<dbReference type="PANTHER" id="PTHR14226">
    <property type="entry name" value="NEUROPATHY TARGET ESTERASE/SWISS CHEESE D.MELANOGASTER"/>
    <property type="match status" value="1"/>
</dbReference>
<dbReference type="InterPro" id="IPR050301">
    <property type="entry name" value="NTE"/>
</dbReference>
<organism evidence="6 7">
    <name type="scientific">Desulfonema magnum</name>
    <dbReference type="NCBI Taxonomy" id="45655"/>
    <lineage>
        <taxon>Bacteria</taxon>
        <taxon>Pseudomonadati</taxon>
        <taxon>Thermodesulfobacteriota</taxon>
        <taxon>Desulfobacteria</taxon>
        <taxon>Desulfobacterales</taxon>
        <taxon>Desulfococcaceae</taxon>
        <taxon>Desulfonema</taxon>
    </lineage>
</organism>
<dbReference type="GO" id="GO:0016787">
    <property type="term" value="F:hydrolase activity"/>
    <property type="evidence" value="ECO:0007669"/>
    <property type="project" value="UniProtKB-UniRule"/>
</dbReference>
<evidence type="ECO:0000259" key="5">
    <source>
        <dbReference type="PROSITE" id="PS51635"/>
    </source>
</evidence>
<keyword evidence="3 4" id="KW-0443">Lipid metabolism</keyword>
<feature type="active site" description="Nucleophile" evidence="4">
    <location>
        <position position="45"/>
    </location>
</feature>
<keyword evidence="2 4" id="KW-0442">Lipid degradation</keyword>
<evidence type="ECO:0000256" key="4">
    <source>
        <dbReference type="PROSITE-ProRule" id="PRU01161"/>
    </source>
</evidence>
<comment type="caution">
    <text evidence="4">Lacks conserved residue(s) required for the propagation of feature annotation.</text>
</comment>
<keyword evidence="1 4" id="KW-0378">Hydrolase</keyword>
<gene>
    <name evidence="6" type="ORF">dnm_060980</name>
</gene>
<dbReference type="PANTHER" id="PTHR14226:SF78">
    <property type="entry name" value="SLR0060 PROTEIN"/>
    <property type="match status" value="1"/>
</dbReference>
<protein>
    <submittedName>
        <fullName evidence="6">Patatin-like phospholipase domain-containing protein</fullName>
    </submittedName>
</protein>
<evidence type="ECO:0000313" key="6">
    <source>
        <dbReference type="EMBL" id="QTA90038.1"/>
    </source>
</evidence>
<dbReference type="PROSITE" id="PS51635">
    <property type="entry name" value="PNPLA"/>
    <property type="match status" value="1"/>
</dbReference>
<dbReference type="RefSeq" id="WP_207678417.1">
    <property type="nucleotide sequence ID" value="NZ_CP061800.1"/>
</dbReference>
<proteinExistence type="predicted"/>
<keyword evidence="7" id="KW-1185">Reference proteome</keyword>
<evidence type="ECO:0000256" key="3">
    <source>
        <dbReference type="ARBA" id="ARBA00023098"/>
    </source>
</evidence>
<feature type="domain" description="PNPLA" evidence="5">
    <location>
        <begin position="8"/>
        <end position="224"/>
    </location>
</feature>
<evidence type="ECO:0000256" key="1">
    <source>
        <dbReference type="ARBA" id="ARBA00022801"/>
    </source>
</evidence>
<feature type="active site" description="Proton acceptor" evidence="4">
    <location>
        <position position="211"/>
    </location>
</feature>
<evidence type="ECO:0000313" key="7">
    <source>
        <dbReference type="Proteomes" id="UP000663722"/>
    </source>
</evidence>
<dbReference type="AlphaFoldDB" id="A0A975BR20"/>
<dbReference type="InterPro" id="IPR016035">
    <property type="entry name" value="Acyl_Trfase/lysoPLipase"/>
</dbReference>
<dbReference type="SUPFAM" id="SSF52151">
    <property type="entry name" value="FabD/lysophospholipase-like"/>
    <property type="match status" value="1"/>
</dbReference>
<accession>A0A975BR20</accession>
<dbReference type="KEGG" id="dmm:dnm_060980"/>
<dbReference type="Gene3D" id="3.40.1090.10">
    <property type="entry name" value="Cytosolic phospholipase A2 catalytic domain"/>
    <property type="match status" value="1"/>
</dbReference>
<evidence type="ECO:0000256" key="2">
    <source>
        <dbReference type="ARBA" id="ARBA00022963"/>
    </source>
</evidence>
<sequence>MKKNKIAIACQGGGSQTAFTAGVLKSFFKNDVHKKKDIVSFSGTSGGAVCATLSWYSLLKAENGDTTPVDQRLTNFWRDNSTQNPMEEAFNDSLVKSVQLIDKGMIPEWKISPDSFFSKTMLSASEAMLPRKDFYDFKGLLESYIDFKELKTLVKPSSPVLMLGAANVLSGEFKKFNSRKIDEIQVEAILASAAVPSIFPAVQIGKDAYWDGLFSDNPPTDELLDRDFVGENHIPDELWVIQINPKTCKTVPRTPAEIADRRNEMIGNESLFQDLKHIHMVNKFLKKRAFTKEFVEQRKLKPVDIFIIEMSQELLDNLDYSSKLNRNAKYIRHLMEDGEKQGERFLKNPSEMRHSL</sequence>
<dbReference type="InterPro" id="IPR002641">
    <property type="entry name" value="PNPLA_dom"/>
</dbReference>
<dbReference type="Proteomes" id="UP000663722">
    <property type="component" value="Chromosome"/>
</dbReference>
<dbReference type="GO" id="GO:0016042">
    <property type="term" value="P:lipid catabolic process"/>
    <property type="evidence" value="ECO:0007669"/>
    <property type="project" value="UniProtKB-UniRule"/>
</dbReference>